<keyword evidence="2 3" id="KW-0732">Signal</keyword>
<feature type="chain" id="PRO_5003030237" evidence="3">
    <location>
        <begin position="31"/>
        <end position="282"/>
    </location>
</feature>
<evidence type="ECO:0000313" key="4">
    <source>
        <dbReference type="EMBL" id="ACU09498.1"/>
    </source>
</evidence>
<organism evidence="4">
    <name type="scientific">Chaetoceros neogracilis</name>
    <dbReference type="NCBI Taxonomy" id="240364"/>
    <lineage>
        <taxon>Eukaryota</taxon>
        <taxon>Sar</taxon>
        <taxon>Stramenopiles</taxon>
        <taxon>Ochrophyta</taxon>
        <taxon>Bacillariophyta</taxon>
        <taxon>Coscinodiscophyceae</taxon>
        <taxon>Chaetocerotophycidae</taxon>
        <taxon>Chaetocerotales</taxon>
        <taxon>Chaetocerotaceae</taxon>
        <taxon>Chaetoceros</taxon>
    </lineage>
</organism>
<dbReference type="EMBL" id="FJ595233">
    <property type="protein sequence ID" value="ACU09498.1"/>
    <property type="molecule type" value="mRNA"/>
</dbReference>
<feature type="signal peptide" evidence="3">
    <location>
        <begin position="1"/>
        <end position="30"/>
    </location>
</feature>
<comment type="similarity">
    <text evidence="1">Belongs to the ice-binding protein family.</text>
</comment>
<dbReference type="InterPro" id="IPR021884">
    <property type="entry name" value="Ice-bd_prot"/>
</dbReference>
<dbReference type="SMR" id="D2DLE1"/>
<evidence type="ECO:0000256" key="1">
    <source>
        <dbReference type="ARBA" id="ARBA00005445"/>
    </source>
</evidence>
<protein>
    <submittedName>
        <fullName evidence="4">Antifreeze protein</fullName>
    </submittedName>
</protein>
<dbReference type="AlphaFoldDB" id="D2DLE1"/>
<dbReference type="Pfam" id="PF11999">
    <property type="entry name" value="Ice_binding"/>
    <property type="match status" value="1"/>
</dbReference>
<name>D2DLE1_9STRA</name>
<reference evidence="4" key="1">
    <citation type="submission" date="2008-12" db="EMBL/GenBank/DDBJ databases">
        <title>Characterization of antifreeze protein from Antarctic marine diatom, Chaetoceros neogracile.</title>
        <authorList>
            <person name="Gwak I."/>
            <person name="Jin E."/>
        </authorList>
    </citation>
    <scope>NUCLEOTIDE SEQUENCE</scope>
</reference>
<evidence type="ECO:0000256" key="3">
    <source>
        <dbReference type="SAM" id="SignalP"/>
    </source>
</evidence>
<proteinExistence type="evidence at transcript level"/>
<accession>D2DLE1</accession>
<evidence type="ECO:0000256" key="2">
    <source>
        <dbReference type="ARBA" id="ARBA00022729"/>
    </source>
</evidence>
<sequence>MSLITINHTLVVTALLFAAVALLGVPMAEGLRQEKRGGLRRQLDDEPLSAVKLLTAGRFAILTKTGVTTTGPTDLKGDMGTSPITGAAITGFGLITDPSDTTFSTSSLVTGQVFASDYTSPTPNMLTVAVLDMQAAYVDAAGRPDPDYVELGAGNIEGLTLEPGLYKWGTDVGFTNSLTFDGSDTDIWILQIDGDVTAGSGAKVKLINDAKAENIFWQIAGKTDLGTTSHVEGVFLCSTAITFKTGSSMNGAALAQTAVTLDSATIVKESVCDVDVGCVAPN</sequence>